<dbReference type="Proteomes" id="UP000886858">
    <property type="component" value="Unassembled WGS sequence"/>
</dbReference>
<proteinExistence type="predicted"/>
<dbReference type="PANTHER" id="PTHR43649">
    <property type="entry name" value="ARABINOSE-BINDING PROTEIN-RELATED"/>
    <property type="match status" value="1"/>
</dbReference>
<organism evidence="6 7">
    <name type="scientific">Candidatus Eisenbergiella merdipullorum</name>
    <dbReference type="NCBI Taxonomy" id="2838553"/>
    <lineage>
        <taxon>Bacteria</taxon>
        <taxon>Bacillati</taxon>
        <taxon>Bacillota</taxon>
        <taxon>Clostridia</taxon>
        <taxon>Lachnospirales</taxon>
        <taxon>Lachnospiraceae</taxon>
        <taxon>Eisenbergiella</taxon>
    </lineage>
</organism>
<evidence type="ECO:0000256" key="2">
    <source>
        <dbReference type="ARBA" id="ARBA00022729"/>
    </source>
</evidence>
<accession>A0A9D2L124</accession>
<dbReference type="Pfam" id="PF01547">
    <property type="entry name" value="SBP_bac_1"/>
    <property type="match status" value="1"/>
</dbReference>
<keyword evidence="3" id="KW-0472">Membrane</keyword>
<dbReference type="SUPFAM" id="SSF53850">
    <property type="entry name" value="Periplasmic binding protein-like II"/>
    <property type="match status" value="1"/>
</dbReference>
<dbReference type="Gene3D" id="3.40.190.10">
    <property type="entry name" value="Periplasmic binding protein-like II"/>
    <property type="match status" value="2"/>
</dbReference>
<dbReference type="PANTHER" id="PTHR43649:SF33">
    <property type="entry name" value="POLYGALACTURONAN_RHAMNOGALACTURONAN-BINDING PROTEIN YTCQ"/>
    <property type="match status" value="1"/>
</dbReference>
<keyword evidence="4" id="KW-0564">Palmitate</keyword>
<sequence length="525" mass="59633">MENLKEFFGEYYASTGELEKVAGYDEPVSVKTTIYYDVNLQDAYAKFSGKYGETMEKSRWIDAIKQIYNVDAEIAWMAQGTDYAQKLRLDMAANDLPDIFMVQDQSDVVELAEAGQIWDLTDLIDQYGTEEMKDIYESDGGIAMDKVTVDDRVYGLPIKLSDTDNFSYLWLRKDWMDKLNLEIPNTMEELTAVIDAFVNADFDGNGQKDTVGIVVDKDLWYTTRGIFNAYGAYPENWIKTEDDQLEYGGISEANKDALSCLADWYQKGYISSEFITQDNTTAMESVMSGHCGVLYGGHWIVQNIVGLHDLDPESDWIAVAPPSGNGEEVRSPLTSNSTWVVVNSQYDHPEIAFKIQALTRAAMSSEKAAWWMFEENVSWQSCPVRNSVSAMDNLNTYKNLMEVYNNNEDTSLLKGKAIVYWANLHGDGQWEWERMFGPGEHAAAKVLEEASDGGRLFYDAYYGIQSTYMRDRLPAIKDEQLIAFTKMINGELSVEEGFEQWKETFSSLGGDEITQEVNEWYQGQQ</sequence>
<evidence type="ECO:0000256" key="5">
    <source>
        <dbReference type="ARBA" id="ARBA00023288"/>
    </source>
</evidence>
<dbReference type="EMBL" id="DWYY01000167">
    <property type="protein sequence ID" value="HJA94288.1"/>
    <property type="molecule type" value="Genomic_DNA"/>
</dbReference>
<evidence type="ECO:0000256" key="3">
    <source>
        <dbReference type="ARBA" id="ARBA00023136"/>
    </source>
</evidence>
<keyword evidence="1" id="KW-1003">Cell membrane</keyword>
<dbReference type="AlphaFoldDB" id="A0A9D2L124"/>
<protein>
    <submittedName>
        <fullName evidence="6">Extracellular solute-binding protein</fullName>
    </submittedName>
</protein>
<reference evidence="6" key="2">
    <citation type="submission" date="2021-04" db="EMBL/GenBank/DDBJ databases">
        <authorList>
            <person name="Gilroy R."/>
        </authorList>
    </citation>
    <scope>NUCLEOTIDE SEQUENCE</scope>
    <source>
        <strain evidence="6">CHK179-7159</strain>
    </source>
</reference>
<evidence type="ECO:0000313" key="7">
    <source>
        <dbReference type="Proteomes" id="UP000886858"/>
    </source>
</evidence>
<dbReference type="InterPro" id="IPR050490">
    <property type="entry name" value="Bact_solute-bd_prot1"/>
</dbReference>
<evidence type="ECO:0000313" key="6">
    <source>
        <dbReference type="EMBL" id="HJA94288.1"/>
    </source>
</evidence>
<gene>
    <name evidence="6" type="ORF">H9717_14455</name>
</gene>
<reference evidence="6" key="1">
    <citation type="journal article" date="2021" name="PeerJ">
        <title>Extensive microbial diversity within the chicken gut microbiome revealed by metagenomics and culture.</title>
        <authorList>
            <person name="Gilroy R."/>
            <person name="Ravi A."/>
            <person name="Getino M."/>
            <person name="Pursley I."/>
            <person name="Horton D.L."/>
            <person name="Alikhan N.F."/>
            <person name="Baker D."/>
            <person name="Gharbi K."/>
            <person name="Hall N."/>
            <person name="Watson M."/>
            <person name="Adriaenssens E.M."/>
            <person name="Foster-Nyarko E."/>
            <person name="Jarju S."/>
            <person name="Secka A."/>
            <person name="Antonio M."/>
            <person name="Oren A."/>
            <person name="Chaudhuri R.R."/>
            <person name="La Ragione R."/>
            <person name="Hildebrand F."/>
            <person name="Pallen M.J."/>
        </authorList>
    </citation>
    <scope>NUCLEOTIDE SEQUENCE</scope>
    <source>
        <strain evidence="6">CHK179-7159</strain>
    </source>
</reference>
<name>A0A9D2L124_9FIRM</name>
<evidence type="ECO:0000256" key="1">
    <source>
        <dbReference type="ARBA" id="ARBA00022475"/>
    </source>
</evidence>
<keyword evidence="5" id="KW-0449">Lipoprotein</keyword>
<comment type="caution">
    <text evidence="6">The sequence shown here is derived from an EMBL/GenBank/DDBJ whole genome shotgun (WGS) entry which is preliminary data.</text>
</comment>
<dbReference type="InterPro" id="IPR006059">
    <property type="entry name" value="SBP"/>
</dbReference>
<evidence type="ECO:0000256" key="4">
    <source>
        <dbReference type="ARBA" id="ARBA00023139"/>
    </source>
</evidence>
<keyword evidence="2" id="KW-0732">Signal</keyword>